<feature type="compositionally biased region" description="Basic and acidic residues" evidence="2">
    <location>
        <begin position="730"/>
        <end position="747"/>
    </location>
</feature>
<evidence type="ECO:0000256" key="1">
    <source>
        <dbReference type="ARBA" id="ARBA00023054"/>
    </source>
</evidence>
<feature type="compositionally biased region" description="Basic and acidic residues" evidence="2">
    <location>
        <begin position="441"/>
        <end position="455"/>
    </location>
</feature>
<dbReference type="PANTHER" id="PTHR23160">
    <property type="entry name" value="SYNAPTONEMAL COMPLEX PROTEIN-RELATED"/>
    <property type="match status" value="1"/>
</dbReference>
<feature type="compositionally biased region" description="Polar residues" evidence="2">
    <location>
        <begin position="1"/>
        <end position="12"/>
    </location>
</feature>
<feature type="region of interest" description="Disordered" evidence="2">
    <location>
        <begin position="682"/>
        <end position="804"/>
    </location>
</feature>
<dbReference type="Proteomes" id="UP000029121">
    <property type="component" value="Unassembled WGS sequence"/>
</dbReference>
<dbReference type="GO" id="GO:0007131">
    <property type="term" value="P:reciprocal meiotic recombination"/>
    <property type="evidence" value="ECO:0007669"/>
    <property type="project" value="TreeGrafter"/>
</dbReference>
<feature type="region of interest" description="Disordered" evidence="2">
    <location>
        <begin position="441"/>
        <end position="472"/>
    </location>
</feature>
<feature type="compositionally biased region" description="Basic and acidic residues" evidence="2">
    <location>
        <begin position="684"/>
        <end position="716"/>
    </location>
</feature>
<evidence type="ECO:0000313" key="3">
    <source>
        <dbReference type="EMBL" id="EOA29908.1"/>
    </source>
</evidence>
<feature type="compositionally biased region" description="Polar residues" evidence="2">
    <location>
        <begin position="73"/>
        <end position="88"/>
    </location>
</feature>
<proteinExistence type="predicted"/>
<evidence type="ECO:0008006" key="5">
    <source>
        <dbReference type="Google" id="ProtNLM"/>
    </source>
</evidence>
<gene>
    <name evidence="3" type="ORF">CARUB_v10013001mg</name>
</gene>
<evidence type="ECO:0000256" key="2">
    <source>
        <dbReference type="SAM" id="MobiDB-lite"/>
    </source>
</evidence>
<protein>
    <recommendedName>
        <fullName evidence="5">WEB family protein</fullName>
    </recommendedName>
</protein>
<accession>R0I0P9</accession>
<feature type="region of interest" description="Disordered" evidence="2">
    <location>
        <begin position="1"/>
        <end position="94"/>
    </location>
</feature>
<dbReference type="OrthoDB" id="6350175at2759"/>
<sequence length="804" mass="91436">MASSKINRTGLSETPLGKPSLRVAKLTRLVTKSELNSPSPTTQQSRLSLERSSSNSKPSSTEKRSPKVPTPPEKTQTRAVKGSDSQPRSIHLKEDLRKANELITLLENEKAKALDELKAAREEAEEASRKLDEALKTQKRSQEVFEIEKFEAVEAGIEAVQRKEEEWKRELENVKNQHATDSAALLLVNQELEKANQELAAANDAQSKVLSQADDASKMAAIHAEKVDILSSELIRLKALLDSTREKETITKNEIATKLGAEIVVLERELEKARSFEAKVKELEMIIEQLNVDLEAAKLAESYAHGFADEWQNKAKELEKRLEEANMLERSASVSLVTVTKQLEGSNNRLHAMESEITDHKEKIVLLELTVASQKVNLEKTELRLGTAEEELSKMEKEAEKLKNELETLNEEKNQALKKEQDATSSVQRLLEEKNKILSDLESSKEEEEKSKKAMESLASALHEVSSESRELKEKLQSQGDQDYETQIEDLKLVIKTTNKKYENMLDEARHEIDVLVNAVEQTKKQFESAMVDWEMREAGLVNHVKEFDEEVSSMGKEMNRLGNLVKRTKEEADAAWEKESQMRDSLKEVEDEVIYLQETLREAKAETLKIKGKMLDKETEFQSIVHENDELRVKQDDSLKQIKKLSKLLEEALAKKHTEENSELSESEKDYDLLPKVVEFSEENGHRSAEDESCKVKTFDGMDMKLERKGEKEDSPDNATVEELWESCQIEKKEGFHRGKPEQESAKDEEEETNMKDQSEKTSPVNGLTGEDELLKEKEKKKKKTLFGKVGNLLKKKGPMNQK</sequence>
<reference evidence="4" key="1">
    <citation type="journal article" date="2013" name="Nat. Genet.">
        <title>The Capsella rubella genome and the genomic consequences of rapid mating system evolution.</title>
        <authorList>
            <person name="Slotte T."/>
            <person name="Hazzouri K.M."/>
            <person name="Agren J.A."/>
            <person name="Koenig D."/>
            <person name="Maumus F."/>
            <person name="Guo Y.L."/>
            <person name="Steige K."/>
            <person name="Platts A.E."/>
            <person name="Escobar J.S."/>
            <person name="Newman L.K."/>
            <person name="Wang W."/>
            <person name="Mandakova T."/>
            <person name="Vello E."/>
            <person name="Smith L.M."/>
            <person name="Henz S.R."/>
            <person name="Steffen J."/>
            <person name="Takuno S."/>
            <person name="Brandvain Y."/>
            <person name="Coop G."/>
            <person name="Andolfatto P."/>
            <person name="Hu T.T."/>
            <person name="Blanchette M."/>
            <person name="Clark R.M."/>
            <person name="Quesneville H."/>
            <person name="Nordborg M."/>
            <person name="Gaut B.S."/>
            <person name="Lysak M.A."/>
            <person name="Jenkins J."/>
            <person name="Grimwood J."/>
            <person name="Chapman J."/>
            <person name="Prochnik S."/>
            <person name="Shu S."/>
            <person name="Rokhsar D."/>
            <person name="Schmutz J."/>
            <person name="Weigel D."/>
            <person name="Wright S.I."/>
        </authorList>
    </citation>
    <scope>NUCLEOTIDE SEQUENCE [LARGE SCALE GENOMIC DNA]</scope>
    <source>
        <strain evidence="4">cv. Monte Gargano</strain>
    </source>
</reference>
<feature type="compositionally biased region" description="Low complexity" evidence="2">
    <location>
        <begin position="42"/>
        <end position="59"/>
    </location>
</feature>
<dbReference type="AlphaFoldDB" id="R0I0P9"/>
<dbReference type="PANTHER" id="PTHR23160:SF16">
    <property type="entry name" value="WEB FAMILY PROTEIN"/>
    <property type="match status" value="1"/>
</dbReference>
<feature type="compositionally biased region" description="Basic residues" evidence="2">
    <location>
        <begin position="795"/>
        <end position="804"/>
    </location>
</feature>
<keyword evidence="4" id="KW-1185">Reference proteome</keyword>
<organism evidence="3 4">
    <name type="scientific">Capsella rubella</name>
    <dbReference type="NCBI Taxonomy" id="81985"/>
    <lineage>
        <taxon>Eukaryota</taxon>
        <taxon>Viridiplantae</taxon>
        <taxon>Streptophyta</taxon>
        <taxon>Embryophyta</taxon>
        <taxon>Tracheophyta</taxon>
        <taxon>Spermatophyta</taxon>
        <taxon>Magnoliopsida</taxon>
        <taxon>eudicotyledons</taxon>
        <taxon>Gunneridae</taxon>
        <taxon>Pentapetalae</taxon>
        <taxon>rosids</taxon>
        <taxon>malvids</taxon>
        <taxon>Brassicales</taxon>
        <taxon>Brassicaceae</taxon>
        <taxon>Camelineae</taxon>
        <taxon>Capsella</taxon>
    </lineage>
</organism>
<dbReference type="EMBL" id="KB870807">
    <property type="protein sequence ID" value="EOA29908.1"/>
    <property type="molecule type" value="Genomic_DNA"/>
</dbReference>
<name>R0I0P9_9BRAS</name>
<keyword evidence="1" id="KW-0175">Coiled coil</keyword>
<dbReference type="eggNOG" id="ENOG502QSCE">
    <property type="taxonomic scope" value="Eukaryota"/>
</dbReference>
<evidence type="ECO:0000313" key="4">
    <source>
        <dbReference type="Proteomes" id="UP000029121"/>
    </source>
</evidence>
<dbReference type="STRING" id="81985.R0I0P9"/>